<dbReference type="InterPro" id="IPR050214">
    <property type="entry name" value="Cys_Synth/Cystath_Beta-Synth"/>
</dbReference>
<dbReference type="InterPro" id="IPR001926">
    <property type="entry name" value="TrpB-like_PALP"/>
</dbReference>
<comment type="caution">
    <text evidence="4">The sequence shown here is derived from an EMBL/GenBank/DDBJ whole genome shotgun (WGS) entry which is preliminary data.</text>
</comment>
<dbReference type="PANTHER" id="PTHR10314">
    <property type="entry name" value="CYSTATHIONINE BETA-SYNTHASE"/>
    <property type="match status" value="1"/>
</dbReference>
<organism evidence="4 5">
    <name type="scientific">Tumebacillus lipolyticus</name>
    <dbReference type="NCBI Taxonomy" id="1280370"/>
    <lineage>
        <taxon>Bacteria</taxon>
        <taxon>Bacillati</taxon>
        <taxon>Bacillota</taxon>
        <taxon>Bacilli</taxon>
        <taxon>Bacillales</taxon>
        <taxon>Alicyclobacillaceae</taxon>
        <taxon>Tumebacillus</taxon>
    </lineage>
</organism>
<dbReference type="GO" id="GO:0016740">
    <property type="term" value="F:transferase activity"/>
    <property type="evidence" value="ECO:0007669"/>
    <property type="project" value="UniProtKB-KW"/>
</dbReference>
<dbReference type="EMBL" id="JBHUIO010000005">
    <property type="protein sequence ID" value="MFD2169895.1"/>
    <property type="molecule type" value="Genomic_DNA"/>
</dbReference>
<name>A0ABW4ZXG0_9BACL</name>
<dbReference type="Proteomes" id="UP001597343">
    <property type="component" value="Unassembled WGS sequence"/>
</dbReference>
<dbReference type="Pfam" id="PF00291">
    <property type="entry name" value="PALP"/>
    <property type="match status" value="1"/>
</dbReference>
<dbReference type="CDD" id="cd01561">
    <property type="entry name" value="CBS_like"/>
    <property type="match status" value="1"/>
</dbReference>
<evidence type="ECO:0000256" key="1">
    <source>
        <dbReference type="ARBA" id="ARBA00001933"/>
    </source>
</evidence>
<keyword evidence="2" id="KW-0663">Pyridoxal phosphate</keyword>
<dbReference type="EC" id="2.5.1.-" evidence="4"/>
<dbReference type="SUPFAM" id="SSF53686">
    <property type="entry name" value="Tryptophan synthase beta subunit-like PLP-dependent enzymes"/>
    <property type="match status" value="1"/>
</dbReference>
<evidence type="ECO:0000313" key="5">
    <source>
        <dbReference type="Proteomes" id="UP001597343"/>
    </source>
</evidence>
<dbReference type="RefSeq" id="WP_386045398.1">
    <property type="nucleotide sequence ID" value="NZ_JBHUIO010000005.1"/>
</dbReference>
<keyword evidence="5" id="KW-1185">Reference proteome</keyword>
<evidence type="ECO:0000313" key="4">
    <source>
        <dbReference type="EMBL" id="MFD2169895.1"/>
    </source>
</evidence>
<evidence type="ECO:0000259" key="3">
    <source>
        <dbReference type="Pfam" id="PF00291"/>
    </source>
</evidence>
<accession>A0ABW4ZXG0</accession>
<feature type="domain" description="Tryptophan synthase beta chain-like PALP" evidence="3">
    <location>
        <begin position="8"/>
        <end position="292"/>
    </location>
</feature>
<dbReference type="InterPro" id="IPR036052">
    <property type="entry name" value="TrpB-like_PALP_sf"/>
</dbReference>
<comment type="cofactor">
    <cofactor evidence="1">
        <name>pyridoxal 5'-phosphate</name>
        <dbReference type="ChEBI" id="CHEBI:597326"/>
    </cofactor>
</comment>
<protein>
    <submittedName>
        <fullName evidence="4">Cysteine synthase family protein</fullName>
        <ecNumber evidence="4">2.5.1.-</ecNumber>
    </submittedName>
</protein>
<reference evidence="5" key="1">
    <citation type="journal article" date="2019" name="Int. J. Syst. Evol. Microbiol.">
        <title>The Global Catalogue of Microorganisms (GCM) 10K type strain sequencing project: providing services to taxonomists for standard genome sequencing and annotation.</title>
        <authorList>
            <consortium name="The Broad Institute Genomics Platform"/>
            <consortium name="The Broad Institute Genome Sequencing Center for Infectious Disease"/>
            <person name="Wu L."/>
            <person name="Ma J."/>
        </authorList>
    </citation>
    <scope>NUCLEOTIDE SEQUENCE [LARGE SCALE GENOMIC DNA]</scope>
    <source>
        <strain evidence="5">CGMCC 1.13574</strain>
    </source>
</reference>
<sequence length="353" mass="38202">MLRQDIVDAIGKTPLVKLRLNDRATGQVYAKLELLNPFGMKDRVAKHAILEAKKKGILPDGAPIIESSSGTMAAGVAIVGTYLGHPVHIVTDPRIDPITEAKLTSLGCQVHIVEKMSPDRGWQGSRLELLHRLLEENPGAFWPRQYENPDNPGAYKELAQEVIADIGTVDILVAAVGSGGSLSGTARALKAYNPDLKVVAVDATGSVIFGQPDRPSRLQGGLGNSLVAPNVDFAVMDQIHWLNDEEAFAATLQLAQEEKIFAGNSSGSVYAVARWLASQVEAGQKILAIFPDRGDRYVDSIYSEAYRIEKGVNRLHLPDEPVAVAYDTVVHSWSYASIPAKGAEQHEEKTAVR</sequence>
<dbReference type="Gene3D" id="3.40.50.1100">
    <property type="match status" value="2"/>
</dbReference>
<proteinExistence type="predicted"/>
<keyword evidence="4" id="KW-0808">Transferase</keyword>
<gene>
    <name evidence="4" type="ORF">ACFSOY_07800</name>
</gene>
<evidence type="ECO:0000256" key="2">
    <source>
        <dbReference type="ARBA" id="ARBA00022898"/>
    </source>
</evidence>